<accession>Q6QUK4</accession>
<sequence>MNTITSVPVNFNNCGSNSCGCGSSCACKPGECKC</sequence>
<protein>
    <submittedName>
        <fullName evidence="1">Metallothionein</fullName>
    </submittedName>
</protein>
<reference evidence="1" key="1">
    <citation type="journal article" date="2004" name="Appl. Environ. Microbiol.">
        <title>Cadmium-responsive thiols in the ectomycorrhizal fungus Paxillus involutus.</title>
        <authorList>
            <person name="Courbot M."/>
            <person name="Diez L."/>
            <person name="Ruotolo R."/>
            <person name="Chalot M."/>
            <person name="Leroy P."/>
        </authorList>
    </citation>
    <scope>NUCLEOTIDE SEQUENCE</scope>
</reference>
<dbReference type="AlphaFoldDB" id="Q6QUK4"/>
<dbReference type="EMBL" id="AY525379">
    <property type="protein sequence ID" value="AAS19463.1"/>
    <property type="molecule type" value="mRNA"/>
</dbReference>
<name>Q6QUK4_PAXIN</name>
<reference evidence="1" key="2">
    <citation type="submission" date="2004-01" db="EMBL/GenBank/DDBJ databases">
        <title>Metal induction of a metallothionein and a thioredoxin from the ectomycorrhizal fungus Paxillus involutus.</title>
        <authorList>
            <person name="Courbot M."/>
            <person name="Belleville R."/>
            <person name="Chalot M."/>
        </authorList>
    </citation>
    <scope>NUCLEOTIDE SEQUENCE</scope>
</reference>
<proteinExistence type="evidence at transcript level"/>
<organism evidence="1">
    <name type="scientific">Paxillus involutus</name>
    <name type="common">Brown roll-rim</name>
    <name type="synonym">Agaricus involutus</name>
    <dbReference type="NCBI Taxonomy" id="71150"/>
    <lineage>
        <taxon>Eukaryota</taxon>
        <taxon>Fungi</taxon>
        <taxon>Dikarya</taxon>
        <taxon>Basidiomycota</taxon>
        <taxon>Agaricomycotina</taxon>
        <taxon>Agaricomycetes</taxon>
        <taxon>Agaricomycetidae</taxon>
        <taxon>Boletales</taxon>
        <taxon>Paxilineae</taxon>
        <taxon>Paxillaceae</taxon>
        <taxon>Paxillus</taxon>
    </lineage>
</organism>
<evidence type="ECO:0000313" key="1">
    <source>
        <dbReference type="EMBL" id="AAS19463.1"/>
    </source>
</evidence>